<feature type="region of interest" description="Disordered" evidence="1">
    <location>
        <begin position="54"/>
        <end position="92"/>
    </location>
</feature>
<dbReference type="AlphaFoldDB" id="A0A835Q078"/>
<protein>
    <submittedName>
        <fullName evidence="2">Uncharacterized protein</fullName>
    </submittedName>
</protein>
<evidence type="ECO:0000256" key="1">
    <source>
        <dbReference type="SAM" id="MobiDB-lite"/>
    </source>
</evidence>
<comment type="caution">
    <text evidence="2">The sequence shown here is derived from an EMBL/GenBank/DDBJ whole genome shotgun (WGS) entry which is preliminary data.</text>
</comment>
<dbReference type="Proteomes" id="UP000639772">
    <property type="component" value="Chromosome 12"/>
</dbReference>
<name>A0A835Q078_VANPL</name>
<reference evidence="2 3" key="1">
    <citation type="journal article" date="2020" name="Nat. Food">
        <title>A phased Vanilla planifolia genome enables genetic improvement of flavour and production.</title>
        <authorList>
            <person name="Hasing T."/>
            <person name="Tang H."/>
            <person name="Brym M."/>
            <person name="Khazi F."/>
            <person name="Huang T."/>
            <person name="Chambers A.H."/>
        </authorList>
    </citation>
    <scope>NUCLEOTIDE SEQUENCE [LARGE SCALE GENOMIC DNA]</scope>
    <source>
        <tissue evidence="2">Leaf</tissue>
    </source>
</reference>
<gene>
    <name evidence="2" type="ORF">HPP92_022260</name>
</gene>
<accession>A0A835Q078</accession>
<dbReference type="EMBL" id="JADCNM010000012">
    <property type="protein sequence ID" value="KAG0459132.1"/>
    <property type="molecule type" value="Genomic_DNA"/>
</dbReference>
<sequence>MSEISGGFPTSKMRTLDREFPVYLEDLFRGHIGGCMTPFLLQLCGLTMKRKMESAAAGDGAGSTDTPSPAVGPREGDDLAESSAAARGTLNP</sequence>
<evidence type="ECO:0000313" key="2">
    <source>
        <dbReference type="EMBL" id="KAG0459132.1"/>
    </source>
</evidence>
<feature type="compositionally biased region" description="Low complexity" evidence="1">
    <location>
        <begin position="54"/>
        <end position="66"/>
    </location>
</feature>
<evidence type="ECO:0000313" key="3">
    <source>
        <dbReference type="Proteomes" id="UP000639772"/>
    </source>
</evidence>
<organism evidence="2 3">
    <name type="scientific">Vanilla planifolia</name>
    <name type="common">Vanilla</name>
    <dbReference type="NCBI Taxonomy" id="51239"/>
    <lineage>
        <taxon>Eukaryota</taxon>
        <taxon>Viridiplantae</taxon>
        <taxon>Streptophyta</taxon>
        <taxon>Embryophyta</taxon>
        <taxon>Tracheophyta</taxon>
        <taxon>Spermatophyta</taxon>
        <taxon>Magnoliopsida</taxon>
        <taxon>Liliopsida</taxon>
        <taxon>Asparagales</taxon>
        <taxon>Orchidaceae</taxon>
        <taxon>Vanilloideae</taxon>
        <taxon>Vanilleae</taxon>
        <taxon>Vanilla</taxon>
    </lineage>
</organism>
<proteinExistence type="predicted"/>